<dbReference type="Pfam" id="PF00884">
    <property type="entry name" value="Sulfatase"/>
    <property type="match status" value="1"/>
</dbReference>
<feature type="domain" description="Sulfatase N-terminal" evidence="4">
    <location>
        <begin position="348"/>
        <end position="617"/>
    </location>
</feature>
<evidence type="ECO:0000259" key="4">
    <source>
        <dbReference type="Pfam" id="PF00884"/>
    </source>
</evidence>
<keyword evidence="3" id="KW-0472">Membrane</keyword>
<sequence length="718" mass="77364">MADEATRTGGAIEDARSAFLLATVAAALVEGATGARGALFISRNAVSILVAAVGAAAGAAAMVAPLALAAWLLLSRPEVRRLGRSLREGLGGEDIDGQRLAVLGETAVLALTLVRAAILGRGFIASHGAPIAASLIVLSALALMLTGTLAVAFAAQRIGPWLSRWRSRASARQRLVWNACAAGVELVGVASLAVVGICALVPSQYAVLLSAVTLAFFVGHVSIVRRAVGRRFGRRRVIASLVLAGALGPFASLVLLTLPSPTQLTVLYRAPYVSLVIALFRAVTDHDGDGYSGLLGGDCNDHDPRIHPGALDLPGNGVDENCSGEDARDDAASLGASPPVVSSRPMSIVLVHLDALRPDHLGLTGYARPTSPNIDRFRESATWFRHAYTPSPATRFAMASLFTGRAADRIPHQRGAVDITLLPSAPTLAERLEPLGYDRAGWTISYVVSHFHGMGRGFRIWRTPWPVEDGDDVHGEDATLTTNTALSYLQSAPEGAPFFLFLHYQCTHDPYIAHPSWDFGQADIDRYDSALAYCDSEIGRLLTHLEERDDRQRTAVLFYSDHGELFGEHGFLGHGQSLSEPDTRVLLLAKIPGARVRTVDVPVSLTDLAPTILALANAEPDPASDGWNLLHLLFDEAPPEERTRPLFFYAEHRWGLLHLESRAVMQGAFKYLQTDSGLEQLYRLDVDPGERNDMTRSSPETRLAMVRLLDTWQGRTRP</sequence>
<dbReference type="Pfam" id="PF11617">
    <property type="entry name" value="Cu-binding_MopE"/>
    <property type="match status" value="1"/>
</dbReference>
<comment type="similarity">
    <text evidence="1">Belongs to the sulfatase family.</text>
</comment>
<dbReference type="InterPro" id="IPR021655">
    <property type="entry name" value="Put_metal-bd"/>
</dbReference>
<dbReference type="SUPFAM" id="SSF53649">
    <property type="entry name" value="Alkaline phosphatase-like"/>
    <property type="match status" value="1"/>
</dbReference>
<dbReference type="EMBL" id="CP089983">
    <property type="protein sequence ID" value="WXB06357.1"/>
    <property type="molecule type" value="Genomic_DNA"/>
</dbReference>
<organism evidence="5 6">
    <name type="scientific">Pendulispora rubella</name>
    <dbReference type="NCBI Taxonomy" id="2741070"/>
    <lineage>
        <taxon>Bacteria</taxon>
        <taxon>Pseudomonadati</taxon>
        <taxon>Myxococcota</taxon>
        <taxon>Myxococcia</taxon>
        <taxon>Myxococcales</taxon>
        <taxon>Sorangiineae</taxon>
        <taxon>Pendulisporaceae</taxon>
        <taxon>Pendulispora</taxon>
    </lineage>
</organism>
<reference evidence="5" key="1">
    <citation type="submission" date="2021-12" db="EMBL/GenBank/DDBJ databases">
        <title>Discovery of the Pendulisporaceae a myxobacterial family with distinct sporulation behavior and unique specialized metabolism.</title>
        <authorList>
            <person name="Garcia R."/>
            <person name="Popoff A."/>
            <person name="Bader C.D."/>
            <person name="Loehr J."/>
            <person name="Walesch S."/>
            <person name="Walt C."/>
            <person name="Boldt J."/>
            <person name="Bunk B."/>
            <person name="Haeckl F.J.F.P.J."/>
            <person name="Gunesch A.P."/>
            <person name="Birkelbach J."/>
            <person name="Nuebel U."/>
            <person name="Pietschmann T."/>
            <person name="Bach T."/>
            <person name="Mueller R."/>
        </authorList>
    </citation>
    <scope>NUCLEOTIDE SEQUENCE</scope>
    <source>
        <strain evidence="5">MSr11367</strain>
    </source>
</reference>
<protein>
    <submittedName>
        <fullName evidence="5">Sulfatase-like hydrolase/transferase</fullName>
    </submittedName>
</protein>
<evidence type="ECO:0000256" key="2">
    <source>
        <dbReference type="SAM" id="MobiDB-lite"/>
    </source>
</evidence>
<keyword evidence="3" id="KW-0812">Transmembrane</keyword>
<evidence type="ECO:0000313" key="5">
    <source>
        <dbReference type="EMBL" id="WXB06357.1"/>
    </source>
</evidence>
<dbReference type="RefSeq" id="WP_394836003.1">
    <property type="nucleotide sequence ID" value="NZ_CP089929.1"/>
</dbReference>
<dbReference type="Proteomes" id="UP001374803">
    <property type="component" value="Chromosome"/>
</dbReference>
<evidence type="ECO:0000256" key="1">
    <source>
        <dbReference type="ARBA" id="ARBA00008779"/>
    </source>
</evidence>
<evidence type="ECO:0000256" key="3">
    <source>
        <dbReference type="SAM" id="Phobius"/>
    </source>
</evidence>
<feature type="transmembrane region" description="Helical" evidence="3">
    <location>
        <begin position="205"/>
        <end position="225"/>
    </location>
</feature>
<feature type="transmembrane region" description="Helical" evidence="3">
    <location>
        <begin position="131"/>
        <end position="154"/>
    </location>
</feature>
<gene>
    <name evidence="5" type="ORF">LVJ94_03740</name>
</gene>
<evidence type="ECO:0000313" key="6">
    <source>
        <dbReference type="Proteomes" id="UP001374803"/>
    </source>
</evidence>
<feature type="transmembrane region" description="Helical" evidence="3">
    <location>
        <begin position="47"/>
        <end position="74"/>
    </location>
</feature>
<feature type="region of interest" description="Disordered" evidence="2">
    <location>
        <begin position="320"/>
        <end position="339"/>
    </location>
</feature>
<accession>A0ABZ2LC74</accession>
<dbReference type="Gene3D" id="3.30.1120.10">
    <property type="match status" value="1"/>
</dbReference>
<feature type="transmembrane region" description="Helical" evidence="3">
    <location>
        <begin position="237"/>
        <end position="258"/>
    </location>
</feature>
<dbReference type="PANTHER" id="PTHR42693:SF33">
    <property type="entry name" value="ARYLSULFATASE"/>
    <property type="match status" value="1"/>
</dbReference>
<keyword evidence="3" id="KW-1133">Transmembrane helix</keyword>
<dbReference type="PANTHER" id="PTHR42693">
    <property type="entry name" value="ARYLSULFATASE FAMILY MEMBER"/>
    <property type="match status" value="1"/>
</dbReference>
<keyword evidence="6" id="KW-1185">Reference proteome</keyword>
<name>A0ABZ2LC74_9BACT</name>
<feature type="transmembrane region" description="Helical" evidence="3">
    <location>
        <begin position="100"/>
        <end position="119"/>
    </location>
</feature>
<dbReference type="CDD" id="cd16148">
    <property type="entry name" value="sulfatase_like"/>
    <property type="match status" value="1"/>
</dbReference>
<dbReference type="InterPro" id="IPR000917">
    <property type="entry name" value="Sulfatase_N"/>
</dbReference>
<feature type="transmembrane region" description="Helical" evidence="3">
    <location>
        <begin position="175"/>
        <end position="199"/>
    </location>
</feature>
<proteinExistence type="inferred from homology"/>
<dbReference type="InterPro" id="IPR050738">
    <property type="entry name" value="Sulfatase"/>
</dbReference>
<dbReference type="Gene3D" id="3.40.720.10">
    <property type="entry name" value="Alkaline Phosphatase, subunit A"/>
    <property type="match status" value="1"/>
</dbReference>
<dbReference type="InterPro" id="IPR017850">
    <property type="entry name" value="Alkaline_phosphatase_core_sf"/>
</dbReference>